<evidence type="ECO:0000256" key="3">
    <source>
        <dbReference type="ARBA" id="ARBA00022723"/>
    </source>
</evidence>
<dbReference type="OrthoDB" id="409122at2759"/>
<evidence type="ECO:0000256" key="6">
    <source>
        <dbReference type="ARBA" id="ARBA00022837"/>
    </source>
</evidence>
<evidence type="ECO:0000256" key="2">
    <source>
        <dbReference type="ARBA" id="ARBA00022670"/>
    </source>
</evidence>
<protein>
    <recommendedName>
        <fullName evidence="10">Peptidase S53 domain-containing protein</fullName>
    </recommendedName>
</protein>
<dbReference type="InterPro" id="IPR050819">
    <property type="entry name" value="Tripeptidyl-peptidase_I"/>
</dbReference>
<dbReference type="AlphaFoldDB" id="A0A0A1T6D9"/>
<dbReference type="Proteomes" id="UP000039046">
    <property type="component" value="Unassembled WGS sequence"/>
</dbReference>
<dbReference type="Pfam" id="PF09286">
    <property type="entry name" value="Pro-kuma_activ"/>
    <property type="match status" value="1"/>
</dbReference>
<dbReference type="PANTHER" id="PTHR14218:SF15">
    <property type="entry name" value="TRIPEPTIDYL-PEPTIDASE 1"/>
    <property type="match status" value="1"/>
</dbReference>
<dbReference type="InterPro" id="IPR015366">
    <property type="entry name" value="S53_propep"/>
</dbReference>
<dbReference type="GO" id="GO:0046872">
    <property type="term" value="F:metal ion binding"/>
    <property type="evidence" value="ECO:0007669"/>
    <property type="project" value="UniProtKB-UniRule"/>
</dbReference>
<gene>
    <name evidence="11" type="ORF">VHEMI01984</name>
</gene>
<comment type="subcellular location">
    <subcellularLocation>
        <location evidence="1">Secreted</location>
        <location evidence="1">Extracellular space</location>
    </subcellularLocation>
</comment>
<dbReference type="CDD" id="cd11377">
    <property type="entry name" value="Pro-peptidase_S53"/>
    <property type="match status" value="1"/>
</dbReference>
<dbReference type="GO" id="GO:0006508">
    <property type="term" value="P:proteolysis"/>
    <property type="evidence" value="ECO:0007669"/>
    <property type="project" value="UniProtKB-KW"/>
</dbReference>
<keyword evidence="7" id="KW-0865">Zymogen</keyword>
<feature type="chain" id="PRO_5001989671" description="Peptidase S53 domain-containing protein" evidence="9">
    <location>
        <begin position="20"/>
        <end position="573"/>
    </location>
</feature>
<keyword evidence="4 8" id="KW-0378">Hydrolase</keyword>
<evidence type="ECO:0000259" key="10">
    <source>
        <dbReference type="PROSITE" id="PS51695"/>
    </source>
</evidence>
<feature type="active site" description="Charge relay system" evidence="8">
    <location>
        <position position="489"/>
    </location>
</feature>
<dbReference type="InterPro" id="IPR030400">
    <property type="entry name" value="Sedolisin_dom"/>
</dbReference>
<evidence type="ECO:0000313" key="11">
    <source>
        <dbReference type="EMBL" id="CEJ81877.1"/>
    </source>
</evidence>
<evidence type="ECO:0000313" key="12">
    <source>
        <dbReference type="Proteomes" id="UP000039046"/>
    </source>
</evidence>
<comment type="cofactor">
    <cofactor evidence="8">
        <name>Ca(2+)</name>
        <dbReference type="ChEBI" id="CHEBI:29108"/>
    </cofactor>
    <text evidence="8">Binds 1 Ca(2+) ion per subunit.</text>
</comment>
<feature type="signal peptide" evidence="9">
    <location>
        <begin position="1"/>
        <end position="19"/>
    </location>
</feature>
<dbReference type="GO" id="GO:0008240">
    <property type="term" value="F:tripeptidyl-peptidase activity"/>
    <property type="evidence" value="ECO:0007669"/>
    <property type="project" value="TreeGrafter"/>
</dbReference>
<evidence type="ECO:0000256" key="1">
    <source>
        <dbReference type="ARBA" id="ARBA00004239"/>
    </source>
</evidence>
<keyword evidence="2 8" id="KW-0645">Protease</keyword>
<dbReference type="SMART" id="SM00944">
    <property type="entry name" value="Pro-kuma_activ"/>
    <property type="match status" value="1"/>
</dbReference>
<evidence type="ECO:0000256" key="5">
    <source>
        <dbReference type="ARBA" id="ARBA00022825"/>
    </source>
</evidence>
<feature type="active site" description="Charge relay system" evidence="8">
    <location>
        <position position="282"/>
    </location>
</feature>
<name>A0A0A1T6D9_9HYPO</name>
<feature type="domain" description="Peptidase S53" evidence="10">
    <location>
        <begin position="212"/>
        <end position="573"/>
    </location>
</feature>
<evidence type="ECO:0000256" key="4">
    <source>
        <dbReference type="ARBA" id="ARBA00022801"/>
    </source>
</evidence>
<reference evidence="11 12" key="1">
    <citation type="journal article" date="2015" name="Genome Announc.">
        <title>Draft Genome Sequence and Gene Annotation of the Entomopathogenic Fungus Verticillium hemipterigenum.</title>
        <authorList>
            <person name="Horn F."/>
            <person name="Habel A."/>
            <person name="Scharf D.H."/>
            <person name="Dworschak J."/>
            <person name="Brakhage A.A."/>
            <person name="Guthke R."/>
            <person name="Hertweck C."/>
            <person name="Linde J."/>
        </authorList>
    </citation>
    <scope>NUCLEOTIDE SEQUENCE [LARGE SCALE GENOMIC DNA]</scope>
</reference>
<evidence type="ECO:0000256" key="9">
    <source>
        <dbReference type="SAM" id="SignalP"/>
    </source>
</evidence>
<keyword evidence="3 8" id="KW-0479">Metal-binding</keyword>
<feature type="binding site" evidence="8">
    <location>
        <position position="551"/>
    </location>
    <ligand>
        <name>Ca(2+)</name>
        <dbReference type="ChEBI" id="CHEBI:29108"/>
    </ligand>
</feature>
<dbReference type="InterPro" id="IPR036852">
    <property type="entry name" value="Peptidase_S8/S53_dom_sf"/>
</dbReference>
<sequence length="573" mass="61227">MASANIIALLAGLASIVSAGPMTDRAANLGPLSLLEQIKVPEGWSSTGNTHPDTMLRMQIGLKQSNVKGLEQKLLDISNPSSPNYGKWLTKEQIDAYVKPDDKSVNVVKDWLASHGIKDVTHSAVDWIEVKVPVSTAEKLLNTKYSTYKDSKSGVELPRAIEYSLPASLHQHIDTVQPTTSFLRDMDLKSSANTTAPTATGHVARATCQQGIMTPGCIQSYYNVDYTGQGRSLLGVSAFTGYAASHSDASAYLNYYAPYAGNTDFGEISLGGGNNNANNLLEGNLDTQIALALGYPAQVNLYMVGDNNNFGDQLLDLTNYLNTNSNPPTSISTSYGIEERDISNNYMGRICNEFMKAGSRGISAFVSSGDYGVGGNNSPSCPNGYLTLFPGSCPYITSVGGTGYRNGNEVAAEFQFNTGPGKSGGGFSWYFNTPSYQSSDTNSYINNHLDSSWNGYYNARGRGYPDVSLLAENWNIVVNGQGSYVSGTSASSPAWASLISQINDYRISLGKSTLGFINPFLYSSAGKAALRDVTSGYNPGCGINGFPATQGWDPVTGLGSLDFAKFRQAAARL</sequence>
<dbReference type="PANTHER" id="PTHR14218">
    <property type="entry name" value="PROTEASE S8 TRIPEPTIDYL PEPTIDASE I CLN2"/>
    <property type="match status" value="1"/>
</dbReference>
<proteinExistence type="predicted"/>
<accession>A0A0A1T6D9</accession>
<keyword evidence="9" id="KW-0732">Signal</keyword>
<keyword evidence="6 8" id="KW-0106">Calcium</keyword>
<dbReference type="SUPFAM" id="SSF52743">
    <property type="entry name" value="Subtilisin-like"/>
    <property type="match status" value="1"/>
</dbReference>
<dbReference type="GO" id="GO:0005576">
    <property type="term" value="C:extracellular region"/>
    <property type="evidence" value="ECO:0007669"/>
    <property type="project" value="UniProtKB-SubCell"/>
</dbReference>
<feature type="active site" description="Charge relay system" evidence="8">
    <location>
        <position position="286"/>
    </location>
</feature>
<dbReference type="EMBL" id="CDHN01000001">
    <property type="protein sequence ID" value="CEJ81877.1"/>
    <property type="molecule type" value="Genomic_DNA"/>
</dbReference>
<organism evidence="11 12">
    <name type="scientific">[Torrubiella] hemipterigena</name>
    <dbReference type="NCBI Taxonomy" id="1531966"/>
    <lineage>
        <taxon>Eukaryota</taxon>
        <taxon>Fungi</taxon>
        <taxon>Dikarya</taxon>
        <taxon>Ascomycota</taxon>
        <taxon>Pezizomycotina</taxon>
        <taxon>Sordariomycetes</taxon>
        <taxon>Hypocreomycetidae</taxon>
        <taxon>Hypocreales</taxon>
        <taxon>Clavicipitaceae</taxon>
        <taxon>Clavicipitaceae incertae sedis</taxon>
        <taxon>'Torrubiella' clade</taxon>
    </lineage>
</organism>
<dbReference type="Gene3D" id="3.40.50.200">
    <property type="entry name" value="Peptidase S8/S53 domain"/>
    <property type="match status" value="1"/>
</dbReference>
<keyword evidence="5 8" id="KW-0720">Serine protease</keyword>
<feature type="binding site" evidence="8">
    <location>
        <position position="533"/>
    </location>
    <ligand>
        <name>Ca(2+)</name>
        <dbReference type="ChEBI" id="CHEBI:29108"/>
    </ligand>
</feature>
<dbReference type="STRING" id="1531966.A0A0A1T6D9"/>
<dbReference type="PROSITE" id="PS51695">
    <property type="entry name" value="SEDOLISIN"/>
    <property type="match status" value="1"/>
</dbReference>
<dbReference type="SUPFAM" id="SSF54897">
    <property type="entry name" value="Protease propeptides/inhibitors"/>
    <property type="match status" value="1"/>
</dbReference>
<dbReference type="CDD" id="cd04056">
    <property type="entry name" value="Peptidases_S53"/>
    <property type="match status" value="1"/>
</dbReference>
<dbReference type="HOGENOM" id="CLU_013783_3_0_1"/>
<keyword evidence="12" id="KW-1185">Reference proteome</keyword>
<feature type="binding site" evidence="8">
    <location>
        <position position="532"/>
    </location>
    <ligand>
        <name>Ca(2+)</name>
        <dbReference type="ChEBI" id="CHEBI:29108"/>
    </ligand>
</feature>
<dbReference type="GO" id="GO:0004252">
    <property type="term" value="F:serine-type endopeptidase activity"/>
    <property type="evidence" value="ECO:0007669"/>
    <property type="project" value="UniProtKB-UniRule"/>
</dbReference>
<evidence type="ECO:0000256" key="7">
    <source>
        <dbReference type="ARBA" id="ARBA00023145"/>
    </source>
</evidence>
<feature type="binding site" evidence="8">
    <location>
        <position position="553"/>
    </location>
    <ligand>
        <name>Ca(2+)</name>
        <dbReference type="ChEBI" id="CHEBI:29108"/>
    </ligand>
</feature>
<evidence type="ECO:0000256" key="8">
    <source>
        <dbReference type="PROSITE-ProRule" id="PRU01032"/>
    </source>
</evidence>